<evidence type="ECO:0000313" key="1">
    <source>
        <dbReference type="EMBL" id="KAA5000695.1"/>
    </source>
</evidence>
<dbReference type="AlphaFoldDB" id="A0A395WH28"/>
<reference evidence="1 2" key="1">
    <citation type="journal article" date="2019" name="Nat. Med.">
        <title>A library of human gut bacterial isolates paired with longitudinal multiomics data enables mechanistic microbiome research.</title>
        <authorList>
            <person name="Poyet M."/>
            <person name="Groussin M."/>
            <person name="Gibbons S.M."/>
            <person name="Avila-Pacheco J."/>
            <person name="Jiang X."/>
            <person name="Kearney S.M."/>
            <person name="Perrotta A.R."/>
            <person name="Berdy B."/>
            <person name="Zhao S."/>
            <person name="Lieberman T.D."/>
            <person name="Swanson P.K."/>
            <person name="Smith M."/>
            <person name="Roesemann S."/>
            <person name="Alexander J.E."/>
            <person name="Rich S.A."/>
            <person name="Livny J."/>
            <person name="Vlamakis H."/>
            <person name="Clish C."/>
            <person name="Bullock K."/>
            <person name="Deik A."/>
            <person name="Scott J."/>
            <person name="Pierce K.A."/>
            <person name="Xavier R.J."/>
            <person name="Alm E.J."/>
        </authorList>
    </citation>
    <scope>NUCLEOTIDE SEQUENCE [LARGE SCALE GENOMIC DNA]</scope>
    <source>
        <strain evidence="1 2">BIOML-A46</strain>
    </source>
</reference>
<dbReference type="EMBL" id="VWCJ01000002">
    <property type="protein sequence ID" value="KAA5000695.1"/>
    <property type="molecule type" value="Genomic_DNA"/>
</dbReference>
<organism evidence="1 2">
    <name type="scientific">Bacteroides fragilis</name>
    <dbReference type="NCBI Taxonomy" id="817"/>
    <lineage>
        <taxon>Bacteria</taxon>
        <taxon>Pseudomonadati</taxon>
        <taxon>Bacteroidota</taxon>
        <taxon>Bacteroidia</taxon>
        <taxon>Bacteroidales</taxon>
        <taxon>Bacteroidaceae</taxon>
        <taxon>Bacteroides</taxon>
    </lineage>
</organism>
<gene>
    <name evidence="1" type="ORF">F2Z89_03885</name>
</gene>
<accession>A0A395WH28</accession>
<protein>
    <submittedName>
        <fullName evidence="1">Uncharacterized protein</fullName>
    </submittedName>
</protein>
<name>A0A395WH28_BACFG</name>
<sequence length="53" mass="6445">MARTQIDEDIPILRSERNDFSLFNNTPSIQNLCNRKIQRIDMTFTYRILHYIE</sequence>
<evidence type="ECO:0000313" key="2">
    <source>
        <dbReference type="Proteomes" id="UP000460666"/>
    </source>
</evidence>
<comment type="caution">
    <text evidence="1">The sequence shown here is derived from an EMBL/GenBank/DDBJ whole genome shotgun (WGS) entry which is preliminary data.</text>
</comment>
<proteinExistence type="predicted"/>
<dbReference type="Proteomes" id="UP000460666">
    <property type="component" value="Unassembled WGS sequence"/>
</dbReference>